<dbReference type="InterPro" id="IPR044824">
    <property type="entry name" value="MAIN-like"/>
</dbReference>
<dbReference type="InterPro" id="IPR019557">
    <property type="entry name" value="AminoTfrase-like_pln_mobile"/>
</dbReference>
<evidence type="ECO:0000256" key="1">
    <source>
        <dbReference type="SAM" id="MobiDB-lite"/>
    </source>
</evidence>
<dbReference type="PANTHER" id="PTHR46033">
    <property type="entry name" value="PROTEIN MAIN-LIKE 2"/>
    <property type="match status" value="1"/>
</dbReference>
<feature type="non-terminal residue" evidence="3">
    <location>
        <position position="1"/>
    </location>
</feature>
<protein>
    <recommendedName>
        <fullName evidence="2">Aminotransferase-like plant mobile domain-containing protein</fullName>
    </recommendedName>
</protein>
<comment type="caution">
    <text evidence="3">The sequence shown here is derived from an EMBL/GenBank/DDBJ whole genome shotgun (WGS) entry which is preliminary data.</text>
</comment>
<dbReference type="GO" id="GO:0010073">
    <property type="term" value="P:meristem maintenance"/>
    <property type="evidence" value="ECO:0007669"/>
    <property type="project" value="InterPro"/>
</dbReference>
<dbReference type="AlphaFoldDB" id="A0A6A4KS30"/>
<dbReference type="EMBL" id="QEFC01003430">
    <property type="protein sequence ID" value="KAE9448360.1"/>
    <property type="molecule type" value="Genomic_DNA"/>
</dbReference>
<reference evidence="3 4" key="1">
    <citation type="journal article" date="2019" name="Genome Biol. Evol.">
        <title>The Rhododendron genome and chromosomal organization provide insight into shared whole-genome duplications across the heath family (Ericaceae).</title>
        <authorList>
            <person name="Soza V.L."/>
            <person name="Lindsley D."/>
            <person name="Waalkes A."/>
            <person name="Ramage E."/>
            <person name="Patwardhan R.P."/>
            <person name="Burton J.N."/>
            <person name="Adey A."/>
            <person name="Kumar A."/>
            <person name="Qiu R."/>
            <person name="Shendure J."/>
            <person name="Hall B."/>
        </authorList>
    </citation>
    <scope>NUCLEOTIDE SEQUENCE [LARGE SCALE GENOMIC DNA]</scope>
    <source>
        <strain evidence="3">RSF 1966-606</strain>
    </source>
</reference>
<evidence type="ECO:0000313" key="4">
    <source>
        <dbReference type="Proteomes" id="UP000428333"/>
    </source>
</evidence>
<dbReference type="PANTHER" id="PTHR46033:SF8">
    <property type="entry name" value="PROTEIN MAINTENANCE OF MERISTEMS-LIKE"/>
    <property type="match status" value="1"/>
</dbReference>
<feature type="region of interest" description="Disordered" evidence="1">
    <location>
        <begin position="497"/>
        <end position="527"/>
    </location>
</feature>
<keyword evidence="4" id="KW-1185">Reference proteome</keyword>
<evidence type="ECO:0000259" key="2">
    <source>
        <dbReference type="Pfam" id="PF10536"/>
    </source>
</evidence>
<sequence length="539" mass="59604">MILQEGPTDGSLLTFQQSHRSHSIWANNGEPPVDSKTLKVRQSEARLKKLDPPAPPILELIRQAGFGGVLDLSLPVDGELVIGKNTEEWGPLCQQLLGIVPVPDVDRKGVHLAYLTLLEDLTIVQSWGSACLSNLYHYLCHGCQSGKQNMGGAFILLQLWAWERFPFIAPRRLGTRECLPGSPLGARWDDHFHSLNLPTHVGYYINYFDMQRPDEVVWRPYSKELIASLPPNCRAGRAIWMAKVPLLNFLMVQMHMPDRDHRAELEMWNNRLDHIVPAGKADPHEYAYLADDPYVTWYERITIQYISRLGGGADKADIDLDELRSIGEEGVGAMEYLEKCTGAGGPNAIPDTVDAGTSSALQDADGGSVSSSFTAHLGSVPSYPFTPMFQSTSPLPIHTEIPLDSQDWFDSPLQNVGVLETTFLSRPVLKRKQTLDEDDGGNSDALGEVTQLGDDLVGMGGHPSVEGDAEVHSEVDVQGEQGEGYGVVTQAHVVEQEVEEEQDDTPPFVPRRSKRQPHPAACGTGSHKLLHYVKRRKDM</sequence>
<proteinExistence type="predicted"/>
<feature type="domain" description="Aminotransferase-like plant mobile" evidence="2">
    <location>
        <begin position="96"/>
        <end position="259"/>
    </location>
</feature>
<dbReference type="Pfam" id="PF10536">
    <property type="entry name" value="PMD"/>
    <property type="match status" value="1"/>
</dbReference>
<dbReference type="OrthoDB" id="1939467at2759"/>
<accession>A0A6A4KS30</accession>
<dbReference type="Proteomes" id="UP000428333">
    <property type="component" value="Linkage Group LG12"/>
</dbReference>
<evidence type="ECO:0000313" key="3">
    <source>
        <dbReference type="EMBL" id="KAE9448360.1"/>
    </source>
</evidence>
<gene>
    <name evidence="3" type="ORF">C3L33_19722</name>
</gene>
<name>A0A6A4KS30_9ERIC</name>
<organism evidence="3 4">
    <name type="scientific">Rhododendron williamsianum</name>
    <dbReference type="NCBI Taxonomy" id="262921"/>
    <lineage>
        <taxon>Eukaryota</taxon>
        <taxon>Viridiplantae</taxon>
        <taxon>Streptophyta</taxon>
        <taxon>Embryophyta</taxon>
        <taxon>Tracheophyta</taxon>
        <taxon>Spermatophyta</taxon>
        <taxon>Magnoliopsida</taxon>
        <taxon>eudicotyledons</taxon>
        <taxon>Gunneridae</taxon>
        <taxon>Pentapetalae</taxon>
        <taxon>asterids</taxon>
        <taxon>Ericales</taxon>
        <taxon>Ericaceae</taxon>
        <taxon>Ericoideae</taxon>
        <taxon>Rhodoreae</taxon>
        <taxon>Rhododendron</taxon>
    </lineage>
</organism>